<dbReference type="Pfam" id="PF06722">
    <property type="entry name" value="EryCIII-like_C"/>
    <property type="match status" value="1"/>
</dbReference>
<dbReference type="GO" id="GO:0017000">
    <property type="term" value="P:antibiotic biosynthetic process"/>
    <property type="evidence" value="ECO:0007669"/>
    <property type="project" value="UniProtKB-KW"/>
</dbReference>
<dbReference type="Pfam" id="PF21036">
    <property type="entry name" value="EryCIII-like_N"/>
    <property type="match status" value="1"/>
</dbReference>
<dbReference type="RefSeq" id="WP_130477972.1">
    <property type="nucleotide sequence ID" value="NZ_SFCC01000013.1"/>
</dbReference>
<dbReference type="SUPFAM" id="SSF53756">
    <property type="entry name" value="UDP-Glycosyltransferase/glycogen phosphorylase"/>
    <property type="match status" value="1"/>
</dbReference>
<keyword evidence="4" id="KW-0045">Antibiotic biosynthesis</keyword>
<dbReference type="Proteomes" id="UP000292003">
    <property type="component" value="Unassembled WGS sequence"/>
</dbReference>
<reference evidence="7 8" key="1">
    <citation type="submission" date="2019-02" db="EMBL/GenBank/DDBJ databases">
        <title>Draft genome sequence of Amycolatopsis sp. 8-3EHSu isolated from roots of Suaeda maritima.</title>
        <authorList>
            <person name="Duangmal K."/>
            <person name="Chantavorakit T."/>
        </authorList>
    </citation>
    <scope>NUCLEOTIDE SEQUENCE [LARGE SCALE GENOMIC DNA]</scope>
    <source>
        <strain evidence="7 8">8-3EHSu</strain>
    </source>
</reference>
<evidence type="ECO:0000313" key="7">
    <source>
        <dbReference type="EMBL" id="RZQ61158.1"/>
    </source>
</evidence>
<dbReference type="FunFam" id="3.40.50.2000:FF:000072">
    <property type="entry name" value="Glycosyl transferase"/>
    <property type="match status" value="1"/>
</dbReference>
<dbReference type="InterPro" id="IPR010610">
    <property type="entry name" value="EryCIII-like_C"/>
</dbReference>
<sequence length="423" mass="47121">MRILLATSPEKSIFLYLVPMMWALRTAGHEVRVASQPRFADTITQSGLTAVPVGRDRDPWRITADMPEERERGRKGLPAPYDAFDDYERATWEYLEPELANAVQGWHWLTSFPLIAGLTEYARQWEPDLIIWEPLCFAGPIAAKASGAAHARMLFGVDVWGPTREHFLRRREEQPPEARTDPFADWLGSYARKYGGEFSEDMVTGHFTIDQFPLSLSVEAAGLNYLRTQYIPYGGTAVVPDWLQRPAERPRVALTLGLTATEIFNGYNVPLSDILGSLSELDIEVVATVADSERHKLGTLPGNVRIVSYVPWHAIVPTCSAVVHHAGAATLATTARHPVPQLALHYHHDQPTLARKLAEQGAGLEIHTTQVTGDGVRDAVARLLTEPRFTERAAALRDEMFALPSPNEAVAQLEELTTKHRSR</sequence>
<dbReference type="PANTHER" id="PTHR48050">
    <property type="entry name" value="STEROL 3-BETA-GLUCOSYLTRANSFERASE"/>
    <property type="match status" value="1"/>
</dbReference>
<organism evidence="7 8">
    <name type="scientific">Amycolatopsis suaedae</name>
    <dbReference type="NCBI Taxonomy" id="2510978"/>
    <lineage>
        <taxon>Bacteria</taxon>
        <taxon>Bacillati</taxon>
        <taxon>Actinomycetota</taxon>
        <taxon>Actinomycetes</taxon>
        <taxon>Pseudonocardiales</taxon>
        <taxon>Pseudonocardiaceae</taxon>
        <taxon>Amycolatopsis</taxon>
    </lineage>
</organism>
<dbReference type="CDD" id="cd03784">
    <property type="entry name" value="GT1_Gtf-like"/>
    <property type="match status" value="1"/>
</dbReference>
<dbReference type="OrthoDB" id="5488434at2"/>
<proteinExistence type="inferred from homology"/>
<protein>
    <submittedName>
        <fullName evidence="7">Activator-dependent family glycosyltransferase</fullName>
    </submittedName>
</protein>
<keyword evidence="8" id="KW-1185">Reference proteome</keyword>
<accession>A0A4Q7J307</accession>
<dbReference type="AlphaFoldDB" id="A0A4Q7J307"/>
<dbReference type="InterPro" id="IPR002213">
    <property type="entry name" value="UDP_glucos_trans"/>
</dbReference>
<evidence type="ECO:0000259" key="6">
    <source>
        <dbReference type="Pfam" id="PF21036"/>
    </source>
</evidence>
<dbReference type="Gene3D" id="3.40.50.2000">
    <property type="entry name" value="Glycogen Phosphorylase B"/>
    <property type="match status" value="2"/>
</dbReference>
<comment type="caution">
    <text evidence="7">The sequence shown here is derived from an EMBL/GenBank/DDBJ whole genome shotgun (WGS) entry which is preliminary data.</text>
</comment>
<comment type="similarity">
    <text evidence="1">Belongs to the glycosyltransferase 28 family.</text>
</comment>
<dbReference type="InterPro" id="IPR048284">
    <property type="entry name" value="EryCIII-like_N"/>
</dbReference>
<keyword evidence="2" id="KW-0328">Glycosyltransferase</keyword>
<dbReference type="GO" id="GO:0008194">
    <property type="term" value="F:UDP-glycosyltransferase activity"/>
    <property type="evidence" value="ECO:0007669"/>
    <property type="project" value="InterPro"/>
</dbReference>
<name>A0A4Q7J307_9PSEU</name>
<dbReference type="InterPro" id="IPR030953">
    <property type="entry name" value="Glycosyl_450act"/>
</dbReference>
<feature type="domain" description="Erythromycin biosynthesis protein CIII-like C-terminal" evidence="5">
    <location>
        <begin position="274"/>
        <end position="416"/>
    </location>
</feature>
<evidence type="ECO:0000256" key="1">
    <source>
        <dbReference type="ARBA" id="ARBA00006962"/>
    </source>
</evidence>
<evidence type="ECO:0000256" key="3">
    <source>
        <dbReference type="ARBA" id="ARBA00022679"/>
    </source>
</evidence>
<gene>
    <name evidence="7" type="ORF">EWH70_25090</name>
</gene>
<evidence type="ECO:0000256" key="2">
    <source>
        <dbReference type="ARBA" id="ARBA00022676"/>
    </source>
</evidence>
<keyword evidence="3 7" id="KW-0808">Transferase</keyword>
<dbReference type="EMBL" id="SFCC01000013">
    <property type="protein sequence ID" value="RZQ61158.1"/>
    <property type="molecule type" value="Genomic_DNA"/>
</dbReference>
<evidence type="ECO:0000256" key="4">
    <source>
        <dbReference type="ARBA" id="ARBA00023194"/>
    </source>
</evidence>
<dbReference type="InterPro" id="IPR050426">
    <property type="entry name" value="Glycosyltransferase_28"/>
</dbReference>
<dbReference type="PANTHER" id="PTHR48050:SF13">
    <property type="entry name" value="STEROL 3-BETA-GLUCOSYLTRANSFERASE UGT80A2"/>
    <property type="match status" value="1"/>
</dbReference>
<dbReference type="NCBIfam" id="TIGR04516">
    <property type="entry name" value="glycosyl_450act"/>
    <property type="match status" value="1"/>
</dbReference>
<dbReference type="GO" id="GO:0016758">
    <property type="term" value="F:hexosyltransferase activity"/>
    <property type="evidence" value="ECO:0007669"/>
    <property type="project" value="UniProtKB-ARBA"/>
</dbReference>
<evidence type="ECO:0000313" key="8">
    <source>
        <dbReference type="Proteomes" id="UP000292003"/>
    </source>
</evidence>
<evidence type="ECO:0000259" key="5">
    <source>
        <dbReference type="Pfam" id="PF06722"/>
    </source>
</evidence>
<feature type="domain" description="Erythromycin biosynthesis protein CIII-like N-terminal" evidence="6">
    <location>
        <begin position="22"/>
        <end position="257"/>
    </location>
</feature>